<dbReference type="CDD" id="cd01741">
    <property type="entry name" value="GATase1_1"/>
    <property type="match status" value="1"/>
</dbReference>
<dbReference type="InterPro" id="IPR029062">
    <property type="entry name" value="Class_I_gatase-like"/>
</dbReference>
<keyword evidence="2" id="KW-0315">Glutamine amidotransferase</keyword>
<feature type="domain" description="Glutamine amidotransferase" evidence="1">
    <location>
        <begin position="29"/>
        <end position="184"/>
    </location>
</feature>
<comment type="caution">
    <text evidence="2">The sequence shown here is derived from an EMBL/GenBank/DDBJ whole genome shotgun (WGS) entry which is preliminary data.</text>
</comment>
<dbReference type="SUPFAM" id="SSF52317">
    <property type="entry name" value="Class I glutamine amidotransferase-like"/>
    <property type="match status" value="1"/>
</dbReference>
<dbReference type="Proteomes" id="UP000663859">
    <property type="component" value="Unassembled WGS sequence"/>
</dbReference>
<name>A0A8J2BPA1_9BACT</name>
<dbReference type="Pfam" id="PF00117">
    <property type="entry name" value="GATase"/>
    <property type="match status" value="1"/>
</dbReference>
<evidence type="ECO:0000313" key="3">
    <source>
        <dbReference type="Proteomes" id="UP000663859"/>
    </source>
</evidence>
<evidence type="ECO:0000259" key="1">
    <source>
        <dbReference type="Pfam" id="PF00117"/>
    </source>
</evidence>
<evidence type="ECO:0000313" key="2">
    <source>
        <dbReference type="EMBL" id="CAF0698638.1"/>
    </source>
</evidence>
<dbReference type="InterPro" id="IPR044992">
    <property type="entry name" value="ChyE-like"/>
</dbReference>
<accession>A0A8J2BPA1</accession>
<reference evidence="2" key="1">
    <citation type="submission" date="2021-02" db="EMBL/GenBank/DDBJ databases">
        <authorList>
            <person name="Cremers G."/>
            <person name="Picone N."/>
        </authorList>
    </citation>
    <scope>NUCLEOTIDE SEQUENCE</scope>
    <source>
        <strain evidence="2">PQ17</strain>
    </source>
</reference>
<dbReference type="Gene3D" id="3.40.50.880">
    <property type="match status" value="1"/>
</dbReference>
<proteinExistence type="predicted"/>
<protein>
    <submittedName>
        <fullName evidence="2">Glutamine amidotransferase type-1 domain-containing protein</fullName>
    </submittedName>
</protein>
<dbReference type="RefSeq" id="WP_174583340.1">
    <property type="nucleotide sequence ID" value="NZ_CAJNOB010000022.1"/>
</dbReference>
<dbReference type="EMBL" id="CAJNOB010000022">
    <property type="protein sequence ID" value="CAF0698638.1"/>
    <property type="molecule type" value="Genomic_DNA"/>
</dbReference>
<dbReference type="AlphaFoldDB" id="A0A8J2BPA1"/>
<dbReference type="PANTHER" id="PTHR42695:SF5">
    <property type="entry name" value="GLUTAMINE AMIDOTRANSFERASE YLR126C-RELATED"/>
    <property type="match status" value="1"/>
</dbReference>
<dbReference type="InterPro" id="IPR017926">
    <property type="entry name" value="GATASE"/>
</dbReference>
<gene>
    <name evidence="2" type="ORF">MPNT_290010</name>
</gene>
<sequence>MGKGSLVIFQHIACEGPGRFLDYAIRWGVPVRQVAVDQGEPLPHLWQVGAVLVLGGPMNVDEEARYPWLREETVWLKKAIALGIPVLGVCLGGQLLAKAAGGRVTRSVAKEIGLFEVELTPAGREDPLFSGFPQRFPVFQWHGDTFSDLGPGILLARGAPCEHQAFRVGTLAYGVQFHLEVTCSMIREWIKEYSEEVHKEGLETEKLVGEFVSRESLLDALAGLLWYNFLSVAGMLEKDKRGGSKEKVDL</sequence>
<dbReference type="PROSITE" id="PS51273">
    <property type="entry name" value="GATASE_TYPE_1"/>
    <property type="match status" value="1"/>
</dbReference>
<dbReference type="GO" id="GO:0005829">
    <property type="term" value="C:cytosol"/>
    <property type="evidence" value="ECO:0007669"/>
    <property type="project" value="TreeGrafter"/>
</dbReference>
<dbReference type="PANTHER" id="PTHR42695">
    <property type="entry name" value="GLUTAMINE AMIDOTRANSFERASE YLR126C-RELATED"/>
    <property type="match status" value="1"/>
</dbReference>
<organism evidence="2 3">
    <name type="scientific">Candidatus Methylacidithermus pantelleriae</name>
    <dbReference type="NCBI Taxonomy" id="2744239"/>
    <lineage>
        <taxon>Bacteria</taxon>
        <taxon>Pseudomonadati</taxon>
        <taxon>Verrucomicrobiota</taxon>
        <taxon>Methylacidiphilae</taxon>
        <taxon>Methylacidiphilales</taxon>
        <taxon>Methylacidiphilaceae</taxon>
        <taxon>Candidatus Methylacidithermus</taxon>
    </lineage>
</organism>
<keyword evidence="3" id="KW-1185">Reference proteome</keyword>
<dbReference type="FunFam" id="3.40.50.880:FF:000033">
    <property type="entry name" value="Glutamine amidotransferase class-I"/>
    <property type="match status" value="1"/>
</dbReference>